<dbReference type="Pfam" id="PF03031">
    <property type="entry name" value="NIF"/>
    <property type="match status" value="1"/>
</dbReference>
<gene>
    <name evidence="16" type="ORF">K457DRAFT_136296</name>
</gene>
<evidence type="ECO:0000256" key="14">
    <source>
        <dbReference type="SAM" id="MobiDB-lite"/>
    </source>
</evidence>
<dbReference type="GO" id="GO:0015031">
    <property type="term" value="P:protein transport"/>
    <property type="evidence" value="ECO:0007669"/>
    <property type="project" value="UniProtKB-KW"/>
</dbReference>
<keyword evidence="11 13" id="KW-0496">Mitochondrion</keyword>
<comment type="similarity">
    <text evidence="2 13">Belongs to the TIM50 family.</text>
</comment>
<dbReference type="GO" id="GO:0005744">
    <property type="term" value="C:TIM23 mitochondrial import inner membrane translocase complex"/>
    <property type="evidence" value="ECO:0007669"/>
    <property type="project" value="UniProtKB-UniRule"/>
</dbReference>
<keyword evidence="8 13" id="KW-0809">Transit peptide</keyword>
<evidence type="ECO:0000313" key="17">
    <source>
        <dbReference type="Proteomes" id="UP000078512"/>
    </source>
</evidence>
<evidence type="ECO:0000256" key="3">
    <source>
        <dbReference type="ARBA" id="ARBA00020799"/>
    </source>
</evidence>
<dbReference type="InterPro" id="IPR050365">
    <property type="entry name" value="TIM50"/>
</dbReference>
<accession>A0A197K1A3</accession>
<dbReference type="PROSITE" id="PS50969">
    <property type="entry name" value="FCP1"/>
    <property type="match status" value="1"/>
</dbReference>
<evidence type="ECO:0000256" key="1">
    <source>
        <dbReference type="ARBA" id="ARBA00004434"/>
    </source>
</evidence>
<dbReference type="SMART" id="SM00577">
    <property type="entry name" value="CPDc"/>
    <property type="match status" value="1"/>
</dbReference>
<evidence type="ECO:0000256" key="10">
    <source>
        <dbReference type="ARBA" id="ARBA00023010"/>
    </source>
</evidence>
<dbReference type="AlphaFoldDB" id="A0A197K1A3"/>
<evidence type="ECO:0000256" key="7">
    <source>
        <dbReference type="ARBA" id="ARBA00022927"/>
    </source>
</evidence>
<reference evidence="16 17" key="1">
    <citation type="submission" date="2016-05" db="EMBL/GenBank/DDBJ databases">
        <title>Genome sequencing reveals origins of a unique bacterial endosymbiosis in the earliest lineages of terrestrial Fungi.</title>
        <authorList>
            <consortium name="DOE Joint Genome Institute"/>
            <person name="Uehling J."/>
            <person name="Gryganskyi A."/>
            <person name="Hameed K."/>
            <person name="Tschaplinski T."/>
            <person name="Misztal P."/>
            <person name="Wu S."/>
            <person name="Desiro A."/>
            <person name="Vande Pol N."/>
            <person name="Du Z.-Y."/>
            <person name="Zienkiewicz A."/>
            <person name="Zienkiewicz K."/>
            <person name="Morin E."/>
            <person name="Tisserant E."/>
            <person name="Splivallo R."/>
            <person name="Hainaut M."/>
            <person name="Henrissat B."/>
            <person name="Ohm R."/>
            <person name="Kuo A."/>
            <person name="Yan J."/>
            <person name="Lipzen A."/>
            <person name="Nolan M."/>
            <person name="Labutti K."/>
            <person name="Barry K."/>
            <person name="Goldstein A."/>
            <person name="Labbe J."/>
            <person name="Schadt C."/>
            <person name="Tuskan G."/>
            <person name="Grigoriev I."/>
            <person name="Martin F."/>
            <person name="Vilgalys R."/>
            <person name="Bonito G."/>
        </authorList>
    </citation>
    <scope>NUCLEOTIDE SEQUENCE [LARGE SCALE GENOMIC DNA]</scope>
    <source>
        <strain evidence="16 17">AG-77</strain>
    </source>
</reference>
<dbReference type="InterPro" id="IPR036412">
    <property type="entry name" value="HAD-like_sf"/>
</dbReference>
<keyword evidence="17" id="KW-1185">Reference proteome</keyword>
<dbReference type="SUPFAM" id="SSF56784">
    <property type="entry name" value="HAD-like"/>
    <property type="match status" value="1"/>
</dbReference>
<name>A0A197K1A3_9FUNG</name>
<comment type="subunit">
    <text evidence="13">Component of the TIM23 complex.</text>
</comment>
<dbReference type="CDD" id="cd07521">
    <property type="entry name" value="HAD_FCP1-like"/>
    <property type="match status" value="1"/>
</dbReference>
<evidence type="ECO:0000256" key="5">
    <source>
        <dbReference type="ARBA" id="ARBA00022692"/>
    </source>
</evidence>
<keyword evidence="6" id="KW-0999">Mitochondrion inner membrane</keyword>
<keyword evidence="12" id="KW-0472">Membrane</keyword>
<evidence type="ECO:0000313" key="16">
    <source>
        <dbReference type="EMBL" id="OAQ31392.1"/>
    </source>
</evidence>
<dbReference type="FunFam" id="3.40.50.1000:FF:000019">
    <property type="entry name" value="Mitochondrial import inner membrane translocase subunit TIM50"/>
    <property type="match status" value="1"/>
</dbReference>
<evidence type="ECO:0000256" key="8">
    <source>
        <dbReference type="ARBA" id="ARBA00022946"/>
    </source>
</evidence>
<comment type="subcellular location">
    <subcellularLocation>
        <location evidence="1 13">Mitochondrion inner membrane</location>
        <topology evidence="1 13">Single-pass membrane protein</topology>
    </subcellularLocation>
</comment>
<keyword evidence="5" id="KW-0812">Transmembrane</keyword>
<dbReference type="PANTHER" id="PTHR12210">
    <property type="entry name" value="DULLARD PROTEIN PHOSPHATASE"/>
    <property type="match status" value="1"/>
</dbReference>
<dbReference type="Gene3D" id="3.40.50.1000">
    <property type="entry name" value="HAD superfamily/HAD-like"/>
    <property type="match status" value="1"/>
</dbReference>
<protein>
    <recommendedName>
        <fullName evidence="3 13">Mitochondrial import inner membrane translocase subunit TIM50</fullName>
    </recommendedName>
</protein>
<proteinExistence type="inferred from homology"/>
<evidence type="ECO:0000256" key="6">
    <source>
        <dbReference type="ARBA" id="ARBA00022792"/>
    </source>
</evidence>
<feature type="region of interest" description="Disordered" evidence="14">
    <location>
        <begin position="56"/>
        <end position="75"/>
    </location>
</feature>
<evidence type="ECO:0000256" key="11">
    <source>
        <dbReference type="ARBA" id="ARBA00023128"/>
    </source>
</evidence>
<sequence>MASLARFSRALNPAARIRLSPSWAARRTFATPANNEAANQASRGIAAEALAQKTGHAPTLATAPKGKNKPSKIGKTPTSNAVKVLYGLLGTTALGFTYYVGRPYEDEEGVRDAEKHADENFLAGFIRRAQERYHSTRDSMSNPIWDKLLPDPLPAPYQQPYTLVINLDNTLIHSTWDKDHGWRVAKRPGAEYFLAYLFQHYEIVIFTTQNSDTAMRILEKLDPYQYAPYRLYKESTRYIDGKHVKDLSHLNRDLSKVIIMDSNPDAYSLQPENSIAMKPWMGDPNDTELVAMIPFLETLALTEVEDVRGPLAKFRGTNIPVEFAKWEEDLKEQMRLQWEEEQKSKKGKGGFGMFRVGGQQAEQPPVPIFEAQRQQFQEHFKRTHKAVEEEAAENLKKQKELEEKIKQMRVSVWDILTKGGPDPAALAALTNPEATEAEAEASPAPASSA</sequence>
<keyword evidence="4 13" id="KW-0813">Transport</keyword>
<dbReference type="Proteomes" id="UP000078512">
    <property type="component" value="Unassembled WGS sequence"/>
</dbReference>
<dbReference type="OrthoDB" id="287041at2759"/>
<evidence type="ECO:0000256" key="9">
    <source>
        <dbReference type="ARBA" id="ARBA00022989"/>
    </source>
</evidence>
<keyword evidence="9" id="KW-1133">Transmembrane helix</keyword>
<feature type="domain" description="FCP1 homology" evidence="15">
    <location>
        <begin position="156"/>
        <end position="299"/>
    </location>
</feature>
<dbReference type="EMBL" id="KV442030">
    <property type="protein sequence ID" value="OAQ31392.1"/>
    <property type="molecule type" value="Genomic_DNA"/>
</dbReference>
<evidence type="ECO:0000256" key="13">
    <source>
        <dbReference type="RuleBase" id="RU365079"/>
    </source>
</evidence>
<evidence type="ECO:0000256" key="12">
    <source>
        <dbReference type="ARBA" id="ARBA00023136"/>
    </source>
</evidence>
<feature type="region of interest" description="Disordered" evidence="14">
    <location>
        <begin position="421"/>
        <end position="449"/>
    </location>
</feature>
<evidence type="ECO:0000256" key="2">
    <source>
        <dbReference type="ARBA" id="ARBA00006344"/>
    </source>
</evidence>
<keyword evidence="10 13" id="KW-0811">Translocation</keyword>
<dbReference type="InterPro" id="IPR004274">
    <property type="entry name" value="FCP1_dom"/>
</dbReference>
<dbReference type="InterPro" id="IPR023214">
    <property type="entry name" value="HAD_sf"/>
</dbReference>
<evidence type="ECO:0000256" key="4">
    <source>
        <dbReference type="ARBA" id="ARBA00022448"/>
    </source>
</evidence>
<organism evidence="16 17">
    <name type="scientific">Linnemannia elongata AG-77</name>
    <dbReference type="NCBI Taxonomy" id="1314771"/>
    <lineage>
        <taxon>Eukaryota</taxon>
        <taxon>Fungi</taxon>
        <taxon>Fungi incertae sedis</taxon>
        <taxon>Mucoromycota</taxon>
        <taxon>Mortierellomycotina</taxon>
        <taxon>Mortierellomycetes</taxon>
        <taxon>Mortierellales</taxon>
        <taxon>Mortierellaceae</taxon>
        <taxon>Linnemannia</taxon>
    </lineage>
</organism>
<comment type="function">
    <text evidence="13">Essential component of the TIM23 complex, a complex that mediates the translocation of transit peptide-containing proteins across the mitochondrial inner membrane.</text>
</comment>
<feature type="compositionally biased region" description="Low complexity" evidence="14">
    <location>
        <begin position="423"/>
        <end position="449"/>
    </location>
</feature>
<dbReference type="STRING" id="1314771.A0A197K1A3"/>
<keyword evidence="7 13" id="KW-0653">Protein transport</keyword>
<evidence type="ECO:0000259" key="15">
    <source>
        <dbReference type="PROSITE" id="PS50969"/>
    </source>
</evidence>